<proteinExistence type="predicted"/>
<keyword evidence="1" id="KW-0808">Transferase</keyword>
<dbReference type="InterPro" id="IPR014729">
    <property type="entry name" value="Rossmann-like_a/b/a_fold"/>
</dbReference>
<protein>
    <submittedName>
        <fullName evidence="3">tRNA 2-thiocytidine(32) synthetase TtcA</fullName>
    </submittedName>
</protein>
<dbReference type="Pfam" id="PF01171">
    <property type="entry name" value="ATP_bind_3"/>
    <property type="match status" value="1"/>
</dbReference>
<dbReference type="EMBL" id="JACRTB010000007">
    <property type="protein sequence ID" value="MBC8575873.1"/>
    <property type="molecule type" value="Genomic_DNA"/>
</dbReference>
<dbReference type="SUPFAM" id="SSF52402">
    <property type="entry name" value="Adenine nucleotide alpha hydrolases-like"/>
    <property type="match status" value="1"/>
</dbReference>
<dbReference type="InterPro" id="IPR011063">
    <property type="entry name" value="TilS/TtcA_N"/>
</dbReference>
<dbReference type="PIRSF" id="PIRSF004976">
    <property type="entry name" value="ATPase_YdaO"/>
    <property type="match status" value="1"/>
</dbReference>
<dbReference type="Gene3D" id="3.40.50.620">
    <property type="entry name" value="HUPs"/>
    <property type="match status" value="1"/>
</dbReference>
<feature type="domain" description="tRNA(Ile)-lysidine/2-thiocytidine synthase N-terminal" evidence="2">
    <location>
        <begin position="24"/>
        <end position="185"/>
    </location>
</feature>
<dbReference type="Proteomes" id="UP000658131">
    <property type="component" value="Unassembled WGS sequence"/>
</dbReference>
<evidence type="ECO:0000256" key="1">
    <source>
        <dbReference type="ARBA" id="ARBA00022679"/>
    </source>
</evidence>
<reference evidence="3 4" key="1">
    <citation type="submission" date="2020-08" db="EMBL/GenBank/DDBJ databases">
        <title>Genome public.</title>
        <authorList>
            <person name="Liu C."/>
            <person name="Sun Q."/>
        </authorList>
    </citation>
    <scope>NUCLEOTIDE SEQUENCE [LARGE SCALE GENOMIC DNA]</scope>
    <source>
        <strain evidence="3 4">BX1</strain>
    </source>
</reference>
<organism evidence="3 4">
    <name type="scientific">Yanshouia hominis</name>
    <dbReference type="NCBI Taxonomy" id="2763673"/>
    <lineage>
        <taxon>Bacteria</taxon>
        <taxon>Bacillati</taxon>
        <taxon>Bacillota</taxon>
        <taxon>Clostridia</taxon>
        <taxon>Eubacteriales</taxon>
        <taxon>Oscillospiraceae</taxon>
        <taxon>Yanshouia</taxon>
    </lineage>
</organism>
<dbReference type="InterPro" id="IPR035107">
    <property type="entry name" value="tRNA_thiolation_TtcA_Ctu1"/>
</dbReference>
<gene>
    <name evidence="3" type="ORF">H8717_05535</name>
</gene>
<evidence type="ECO:0000259" key="2">
    <source>
        <dbReference type="Pfam" id="PF01171"/>
    </source>
</evidence>
<keyword evidence="4" id="KW-1185">Reference proteome</keyword>
<name>A0ABR7NHJ0_9FIRM</name>
<dbReference type="RefSeq" id="WP_262399442.1">
    <property type="nucleotide sequence ID" value="NZ_JACRTB010000007.1"/>
</dbReference>
<dbReference type="CDD" id="cd24138">
    <property type="entry name" value="TtcA-like"/>
    <property type="match status" value="1"/>
</dbReference>
<accession>A0ABR7NHJ0</accession>
<dbReference type="PANTHER" id="PTHR43686:SF1">
    <property type="entry name" value="AMINOTRAN_5 DOMAIN-CONTAINING PROTEIN"/>
    <property type="match status" value="1"/>
</dbReference>
<sequence>MQRVMGQARRAIQEYGMIAPGDHVAAAVSGGKDSLAMLAALARLRRILPGGFTLTALSLEMGFPGGAADWEPVRGLCNALEVPFELRQTQIGEIVFSVRQEKNPCSLCSRMRRGALLDAARSLGCGRLALGHHRDDAVETFLMNLTREGRLDCFSPVTVLEDRGITLIRPLCLVSEREICRAVRGGGLTAAKSRCPADHATARQEMKELLRQLERKDPGTKERIFGALRRSRLCGW</sequence>
<evidence type="ECO:0000313" key="3">
    <source>
        <dbReference type="EMBL" id="MBC8575873.1"/>
    </source>
</evidence>
<comment type="caution">
    <text evidence="3">The sequence shown here is derived from an EMBL/GenBank/DDBJ whole genome shotgun (WGS) entry which is preliminary data.</text>
</comment>
<dbReference type="PANTHER" id="PTHR43686">
    <property type="entry name" value="SULFURTRANSFERASE-RELATED"/>
    <property type="match status" value="1"/>
</dbReference>
<evidence type="ECO:0000313" key="4">
    <source>
        <dbReference type="Proteomes" id="UP000658131"/>
    </source>
</evidence>